<dbReference type="Pfam" id="PF07715">
    <property type="entry name" value="Plug"/>
    <property type="match status" value="1"/>
</dbReference>
<dbReference type="Pfam" id="PF13620">
    <property type="entry name" value="CarboxypepD_reg"/>
    <property type="match status" value="1"/>
</dbReference>
<evidence type="ECO:0000259" key="4">
    <source>
        <dbReference type="Pfam" id="PF07715"/>
    </source>
</evidence>
<evidence type="ECO:0000256" key="1">
    <source>
        <dbReference type="ARBA" id="ARBA00004442"/>
    </source>
</evidence>
<dbReference type="InterPro" id="IPR012910">
    <property type="entry name" value="Plug_dom"/>
</dbReference>
<protein>
    <submittedName>
        <fullName evidence="6">TonB-dependent receptor</fullName>
    </submittedName>
</protein>
<feature type="domain" description="Outer membrane protein beta-barrel" evidence="5">
    <location>
        <begin position="382"/>
        <end position="787"/>
    </location>
</feature>
<keyword evidence="3" id="KW-0998">Cell outer membrane</keyword>
<feature type="domain" description="TonB-dependent receptor plug" evidence="4">
    <location>
        <begin position="132"/>
        <end position="224"/>
    </location>
</feature>
<dbReference type="GO" id="GO:0009279">
    <property type="term" value="C:cell outer membrane"/>
    <property type="evidence" value="ECO:0007669"/>
    <property type="project" value="UniProtKB-SubCell"/>
</dbReference>
<proteinExistence type="predicted"/>
<organism evidence="6 7">
    <name type="scientific">Chitinophaga solisilvae</name>
    <dbReference type="NCBI Taxonomy" id="1233460"/>
    <lineage>
        <taxon>Bacteria</taxon>
        <taxon>Pseudomonadati</taxon>
        <taxon>Bacteroidota</taxon>
        <taxon>Chitinophagia</taxon>
        <taxon>Chitinophagales</taxon>
        <taxon>Chitinophagaceae</taxon>
        <taxon>Chitinophaga</taxon>
    </lineage>
</organism>
<comment type="subcellular location">
    <subcellularLocation>
        <location evidence="1">Cell outer membrane</location>
    </subcellularLocation>
</comment>
<dbReference type="InterPro" id="IPR041700">
    <property type="entry name" value="OMP_b-brl_3"/>
</dbReference>
<gene>
    <name evidence="6" type="ORF">ECE50_029430</name>
</gene>
<evidence type="ECO:0000256" key="3">
    <source>
        <dbReference type="ARBA" id="ARBA00023237"/>
    </source>
</evidence>
<dbReference type="AlphaFoldDB" id="A0A433WPV5"/>
<keyword evidence="7" id="KW-1185">Reference proteome</keyword>
<dbReference type="EMBL" id="RIAR02000001">
    <property type="protein sequence ID" value="NSL90983.1"/>
    <property type="molecule type" value="Genomic_DNA"/>
</dbReference>
<dbReference type="Proteomes" id="UP000281028">
    <property type="component" value="Unassembled WGS sequence"/>
</dbReference>
<dbReference type="Gene3D" id="2.40.170.20">
    <property type="entry name" value="TonB-dependent receptor, beta-barrel domain"/>
    <property type="match status" value="1"/>
</dbReference>
<dbReference type="SUPFAM" id="SSF56935">
    <property type="entry name" value="Porins"/>
    <property type="match status" value="1"/>
</dbReference>
<dbReference type="Gene3D" id="2.60.40.1120">
    <property type="entry name" value="Carboxypeptidase-like, regulatory domain"/>
    <property type="match status" value="1"/>
</dbReference>
<comment type="caution">
    <text evidence="6">The sequence shown here is derived from an EMBL/GenBank/DDBJ whole genome shotgun (WGS) entry which is preliminary data.</text>
</comment>
<dbReference type="InterPro" id="IPR037066">
    <property type="entry name" value="Plug_dom_sf"/>
</dbReference>
<dbReference type="Gene3D" id="2.170.130.10">
    <property type="entry name" value="TonB-dependent receptor, plug domain"/>
    <property type="match status" value="1"/>
</dbReference>
<evidence type="ECO:0000313" key="6">
    <source>
        <dbReference type="EMBL" id="NSL90983.1"/>
    </source>
</evidence>
<dbReference type="OrthoDB" id="905812at2"/>
<reference evidence="6" key="1">
    <citation type="submission" date="2020-05" db="EMBL/GenBank/DDBJ databases">
        <title>Chitinophaga laudate sp. nov., isolated from a tropical peat swamp.</title>
        <authorList>
            <person name="Goh C.B.S."/>
            <person name="Lee M.S."/>
            <person name="Parimannan S."/>
            <person name="Pasbakhsh P."/>
            <person name="Yule C.M."/>
            <person name="Rajandas H."/>
            <person name="Loke S."/>
            <person name="Croft L."/>
            <person name="Tan J.B.L."/>
        </authorList>
    </citation>
    <scope>NUCLEOTIDE SEQUENCE</scope>
    <source>
        <strain evidence="6">Mgbs1</strain>
    </source>
</reference>
<sequence length="814" mass="90631">MKPLLLTLLAICPYFAFLQANAQTRIAGKVTDEQQQPVSAATVALLRQGTAAPVKLEVSEKDGSFIFEGQPAGTYSIIVTAIGMLKYETAPFTTDSTGTPVTVPPVIMKKSDIALKEVAVTAQKKFVEQKIDRTVVNVDAVISNAGTSALDVLEKSPGVRVDQNGGISLKGQQGVTIYIDDKPSYLSGTDLQNFLRSMPASTLAQVEIMPNPPAKYDAAGNGGVINIKTAKRKIRGFNLGLNLSARVSKYSSSTNSFDFNYRNNMVNLFGNFGYGTRNNYNDIDIFRKYKNEDGSTRSIFTQNSYIHRLGGAYKGSFGADFYLSDKTTAGIIFNGLARYPKNRNSSTGTLYDAKNNPDSSVVSQNDEDGSFKYGGINLNLRHDFRKNGPSLLANFDYLTYGIDNDQTFSNQNFKSDGQLRSSDLLTGQLPSNIKIYAGKADYTHPLNDGWQLEAGAKTSYTKTSNAANYFNVIENISKPDYDKTNHFNYQENINAAYVNINKDFNRLSIQAGLRFESTSIKGHQLGNAIKSDSSFTRNYSNLFPTLFLLYKLDSLSNHQLKFNYGRRIDRPYYQDMNPFISPLDKFTYYVGNPYLQPSFSSKLELAYIFHNWLTASIGYSDTRDQVFETIEIVGNNYYSRPANIGRTTLTTIGLDASLAPTPWFSFQLSNELNFVHAKSDFYDGPLDTRSTYFYTQGLLQFKLKKNWTLQVDGTYQTRFTNAQFDLAGRGRVNAAVAKMISRKVSVKLSVSDIFFNNISQGTINNLRLTDATFRTLSDSRAAILTVSFRFGKAVEGQRKHNNSGADTEQNRVKN</sequence>
<evidence type="ECO:0000259" key="5">
    <source>
        <dbReference type="Pfam" id="PF14905"/>
    </source>
</evidence>
<keyword evidence="2" id="KW-0472">Membrane</keyword>
<dbReference type="SUPFAM" id="SSF49464">
    <property type="entry name" value="Carboxypeptidase regulatory domain-like"/>
    <property type="match status" value="1"/>
</dbReference>
<dbReference type="Pfam" id="PF14905">
    <property type="entry name" value="OMP_b-brl_3"/>
    <property type="match status" value="1"/>
</dbReference>
<evidence type="ECO:0000313" key="7">
    <source>
        <dbReference type="Proteomes" id="UP000281028"/>
    </source>
</evidence>
<evidence type="ECO:0000256" key="2">
    <source>
        <dbReference type="ARBA" id="ARBA00023136"/>
    </source>
</evidence>
<accession>A0A433WPV5</accession>
<keyword evidence="6" id="KW-0675">Receptor</keyword>
<name>A0A433WPV5_9BACT</name>
<dbReference type="InterPro" id="IPR008969">
    <property type="entry name" value="CarboxyPept-like_regulatory"/>
</dbReference>
<dbReference type="InterPro" id="IPR036942">
    <property type="entry name" value="Beta-barrel_TonB_sf"/>
</dbReference>